<evidence type="ECO:0000313" key="1">
    <source>
        <dbReference type="EMBL" id="CDQ44633.1"/>
    </source>
</evidence>
<dbReference type="EMBL" id="LK021338">
    <property type="protein sequence ID" value="CDQ44633.1"/>
    <property type="molecule type" value="Genomic_DNA"/>
</dbReference>
<organism evidence="1 2">
    <name type="scientific">Mycolicibacterium neoaurum</name>
    <name type="common">Mycobacterium neoaurum</name>
    <dbReference type="NCBI Taxonomy" id="1795"/>
    <lineage>
        <taxon>Bacteria</taxon>
        <taxon>Bacillati</taxon>
        <taxon>Actinomycetota</taxon>
        <taxon>Actinomycetes</taxon>
        <taxon>Mycobacteriales</taxon>
        <taxon>Mycobacteriaceae</taxon>
        <taxon>Mycolicibacterium</taxon>
    </lineage>
</organism>
<dbReference type="SUPFAM" id="SSF48150">
    <property type="entry name" value="DNA-glycosylase"/>
    <property type="match status" value="1"/>
</dbReference>
<reference evidence="1" key="2">
    <citation type="submission" date="2015-09" db="EMBL/GenBank/DDBJ databases">
        <title>Draft genome sequence of Mycobacterium neoaurum DSM 44074.</title>
        <authorList>
            <person name="Croce O."/>
            <person name="Robert C."/>
            <person name="Raoult D."/>
            <person name="Drancourt M."/>
        </authorList>
    </citation>
    <scope>NUCLEOTIDE SEQUENCE</scope>
    <source>
        <strain evidence="1">DSM 44074</strain>
    </source>
</reference>
<dbReference type="GO" id="GO:0003824">
    <property type="term" value="F:catalytic activity"/>
    <property type="evidence" value="ECO:0007669"/>
    <property type="project" value="InterPro"/>
</dbReference>
<dbReference type="InterPro" id="IPR011257">
    <property type="entry name" value="DNA_glycosylase"/>
</dbReference>
<reference evidence="1" key="1">
    <citation type="submission" date="2014-05" db="EMBL/GenBank/DDBJ databases">
        <authorList>
            <person name="Urmite Genomes"/>
        </authorList>
    </citation>
    <scope>NUCLEOTIDE SEQUENCE</scope>
    <source>
        <strain evidence="1">DSM 44074</strain>
    </source>
</reference>
<accession>A0AAV2WLF7</accession>
<evidence type="ECO:0000313" key="2">
    <source>
        <dbReference type="Proteomes" id="UP000028864"/>
    </source>
</evidence>
<gene>
    <name evidence="1" type="ORF">BN1047_02513</name>
</gene>
<protein>
    <recommendedName>
        <fullName evidence="3">Endonuclease</fullName>
    </recommendedName>
</protein>
<name>A0AAV2WLF7_MYCNE</name>
<dbReference type="Proteomes" id="UP000028864">
    <property type="component" value="Unassembled WGS sequence"/>
</dbReference>
<dbReference type="RefSeq" id="WP_030136582.1">
    <property type="nucleotide sequence ID" value="NZ_FMZG01000004.1"/>
</dbReference>
<dbReference type="AlphaFoldDB" id="A0AAV2WLF7"/>
<sequence length="217" mass="24017">MSDSQNRAERLIQQAGTTYAEQAGITLKDTPAPLFQLLTLAMLASKPIGADIATAAARELHTAGLRTPDSVLDSDRRTMIDCFGRAHYARYDESSATRLTELATRVRGHYSGDLRMLAENSCHDVAVTKRELQEFNGIGPTGADIFLREVQDVWPWVRPYFDDRAIEAARGLGLPHDPEGLHRLAPRRSARLAAALVRVSLDDELRESFITATTEQT</sequence>
<dbReference type="Gene3D" id="1.10.340.30">
    <property type="entry name" value="Hypothetical protein, domain 2"/>
    <property type="match status" value="1"/>
</dbReference>
<evidence type="ECO:0008006" key="3">
    <source>
        <dbReference type="Google" id="ProtNLM"/>
    </source>
</evidence>
<proteinExistence type="predicted"/>
<dbReference type="GO" id="GO:0006281">
    <property type="term" value="P:DNA repair"/>
    <property type="evidence" value="ECO:0007669"/>
    <property type="project" value="InterPro"/>
</dbReference>